<dbReference type="EMBL" id="CADCTP010000363">
    <property type="protein sequence ID" value="CAA9285044.1"/>
    <property type="molecule type" value="Genomic_DNA"/>
</dbReference>
<proteinExistence type="predicted"/>
<evidence type="ECO:0000256" key="2">
    <source>
        <dbReference type="SAM" id="Phobius"/>
    </source>
</evidence>
<accession>A0A6J4JR14</accession>
<reference evidence="3" key="1">
    <citation type="submission" date="2020-02" db="EMBL/GenBank/DDBJ databases">
        <authorList>
            <person name="Meier V. D."/>
        </authorList>
    </citation>
    <scope>NUCLEOTIDE SEQUENCE</scope>
    <source>
        <strain evidence="3">AVDCRST_MAG41</strain>
    </source>
</reference>
<dbReference type="AlphaFoldDB" id="A0A6J4JR14"/>
<keyword evidence="2" id="KW-0812">Transmembrane</keyword>
<evidence type="ECO:0000256" key="1">
    <source>
        <dbReference type="SAM" id="MobiDB-lite"/>
    </source>
</evidence>
<feature type="transmembrane region" description="Helical" evidence="2">
    <location>
        <begin position="59"/>
        <end position="77"/>
    </location>
</feature>
<evidence type="ECO:0000313" key="3">
    <source>
        <dbReference type="EMBL" id="CAA9285044.1"/>
    </source>
</evidence>
<protein>
    <recommendedName>
        <fullName evidence="4">DUF3040 domain-containing protein</fullName>
    </recommendedName>
</protein>
<evidence type="ECO:0008006" key="4">
    <source>
        <dbReference type="Google" id="ProtNLM"/>
    </source>
</evidence>
<dbReference type="Pfam" id="PF11239">
    <property type="entry name" value="DUF3040"/>
    <property type="match status" value="1"/>
</dbReference>
<keyword evidence="2" id="KW-1133">Transmembrane helix</keyword>
<sequence>MGPCGVLHAADTAVWEVSGMLSDRERHELALIEEGLRAEDRRFADGFQAGPPVRPARRWPARALLVFGAVVLAVGVLTSAEMLVMQGLVCIGGGVAWLRWQAAQAARAAIADGVPPRPGARPDGPSTGRGSIF</sequence>
<gene>
    <name evidence="3" type="ORF">AVDCRST_MAG41-3913</name>
</gene>
<keyword evidence="2" id="KW-0472">Membrane</keyword>
<name>A0A6J4JR14_9ACTN</name>
<feature type="region of interest" description="Disordered" evidence="1">
    <location>
        <begin position="112"/>
        <end position="133"/>
    </location>
</feature>
<organism evidence="3">
    <name type="scientific">uncultured Mycobacteriales bacterium</name>
    <dbReference type="NCBI Taxonomy" id="581187"/>
    <lineage>
        <taxon>Bacteria</taxon>
        <taxon>Bacillati</taxon>
        <taxon>Actinomycetota</taxon>
        <taxon>Actinomycetes</taxon>
        <taxon>Mycobacteriales</taxon>
        <taxon>environmental samples</taxon>
    </lineage>
</organism>
<dbReference type="InterPro" id="IPR021401">
    <property type="entry name" value="DUF3040"/>
</dbReference>